<evidence type="ECO:0000259" key="9">
    <source>
        <dbReference type="PROSITE" id="PS50048"/>
    </source>
</evidence>
<dbReference type="GO" id="GO:0005634">
    <property type="term" value="C:nucleus"/>
    <property type="evidence" value="ECO:0007669"/>
    <property type="project" value="UniProtKB-SubCell"/>
</dbReference>
<feature type="compositionally biased region" description="Basic and acidic residues" evidence="8">
    <location>
        <begin position="491"/>
        <end position="506"/>
    </location>
</feature>
<feature type="compositionally biased region" description="Polar residues" evidence="8">
    <location>
        <begin position="648"/>
        <end position="657"/>
    </location>
</feature>
<keyword evidence="5" id="KW-0238">DNA-binding</keyword>
<comment type="subcellular location">
    <subcellularLocation>
        <location evidence="1">Nucleus</location>
    </subcellularLocation>
</comment>
<evidence type="ECO:0000256" key="2">
    <source>
        <dbReference type="ARBA" id="ARBA00022723"/>
    </source>
</evidence>
<protein>
    <recommendedName>
        <fullName evidence="9">Zn(2)-C6 fungal-type domain-containing protein</fullName>
    </recommendedName>
</protein>
<feature type="region of interest" description="Disordered" evidence="8">
    <location>
        <begin position="98"/>
        <end position="175"/>
    </location>
</feature>
<dbReference type="InterPro" id="IPR051615">
    <property type="entry name" value="Transcr_Regulatory_Elem"/>
</dbReference>
<evidence type="ECO:0000256" key="7">
    <source>
        <dbReference type="ARBA" id="ARBA00023242"/>
    </source>
</evidence>
<dbReference type="Gene3D" id="4.10.240.10">
    <property type="entry name" value="Zn(2)-C6 fungal-type DNA-binding domain"/>
    <property type="match status" value="1"/>
</dbReference>
<dbReference type="SMART" id="SM00066">
    <property type="entry name" value="GAL4"/>
    <property type="match status" value="1"/>
</dbReference>
<feature type="compositionally biased region" description="Gly residues" evidence="8">
    <location>
        <begin position="383"/>
        <end position="394"/>
    </location>
</feature>
<dbReference type="OrthoDB" id="3251668at2759"/>
<feature type="compositionally biased region" description="Basic residues" evidence="8">
    <location>
        <begin position="554"/>
        <end position="566"/>
    </location>
</feature>
<dbReference type="PROSITE" id="PS00463">
    <property type="entry name" value="ZN2_CY6_FUNGAL_1"/>
    <property type="match status" value="1"/>
</dbReference>
<evidence type="ECO:0000313" key="11">
    <source>
        <dbReference type="Proteomes" id="UP000800097"/>
    </source>
</evidence>
<sequence>MGTAVDSGQSLLLQQDGTGGVYSTLPITLTKGRPPKEALQNQRTIRFEVRSLEEFESTLREHLDSNPEHPENILARFSFWTGASFLVTAPQEITLRQQQQQLANAPLPTPPLEGQQGQSQHQHHNAPPGYQPAMAPGVPQYGNAHLNPPNSYHSSAAPTAPPAPNSSNPPQQRSNEKVTMTIDSVLTPTLSRDDRLTKNRQLVFAKALIAAVQRADGFRYSFHNSWYSGRDHRAFGFSYYCNDSFLNKDRAANGKGTKLGKRATKPVFPCGGLVRMLFSAVEKTLVLEYRHNPCHKTYAERAPPPRPNAKRRRVDGEGEAEAAVDGNGLGVMARPPRPKKRKEKAPLISVESELLAQSRLSMLDLIRTDPLPGMAPASSADGGLNGQGNGGGNVNGAVAAQAQGQPKPPKRSRRSCEMCHAKRAKCDAVRPTCSTCRDKGRQCIYSADEDGQPAAEQEQAQDPEALVAELRKKLADMEEKYAEAQAQIREFQAKEKEREREREVKASTRAQPVGSGMAIQTQSHIQVQQQQPQQQQQQHQVRTQPQTHMQPPRRQSHGRQPSHAHVHYQAPTRSPLQAQPPSLQDQLQSHLQDQSQPHLQNPAQSYTQVSPTYPPPSQTQSQYQAQQPQTHYQVQQGHGHALPAASYRQAQAQQGQASPWVFYQ</sequence>
<dbReference type="GO" id="GO:0008270">
    <property type="term" value="F:zinc ion binding"/>
    <property type="evidence" value="ECO:0007669"/>
    <property type="project" value="InterPro"/>
</dbReference>
<keyword evidence="7" id="KW-0539">Nucleus</keyword>
<name>A0A6A6JJZ2_WESOR</name>
<feature type="domain" description="Zn(2)-C6 fungal-type" evidence="9">
    <location>
        <begin position="415"/>
        <end position="445"/>
    </location>
</feature>
<evidence type="ECO:0000313" key="10">
    <source>
        <dbReference type="EMBL" id="KAF2276016.1"/>
    </source>
</evidence>
<evidence type="ECO:0000256" key="5">
    <source>
        <dbReference type="ARBA" id="ARBA00023125"/>
    </source>
</evidence>
<dbReference type="Proteomes" id="UP000800097">
    <property type="component" value="Unassembled WGS sequence"/>
</dbReference>
<keyword evidence="6" id="KW-0804">Transcription</keyword>
<dbReference type="AlphaFoldDB" id="A0A6A6JJZ2"/>
<proteinExistence type="predicted"/>
<dbReference type="GO" id="GO:0000981">
    <property type="term" value="F:DNA-binding transcription factor activity, RNA polymerase II-specific"/>
    <property type="evidence" value="ECO:0007669"/>
    <property type="project" value="InterPro"/>
</dbReference>
<dbReference type="CDD" id="cd00067">
    <property type="entry name" value="GAL4"/>
    <property type="match status" value="1"/>
</dbReference>
<evidence type="ECO:0000256" key="4">
    <source>
        <dbReference type="ARBA" id="ARBA00023015"/>
    </source>
</evidence>
<feature type="compositionally biased region" description="Low complexity" evidence="8">
    <location>
        <begin position="574"/>
        <end position="611"/>
    </location>
</feature>
<evidence type="ECO:0000256" key="6">
    <source>
        <dbReference type="ARBA" id="ARBA00023163"/>
    </source>
</evidence>
<feature type="region of interest" description="Disordered" evidence="8">
    <location>
        <begin position="296"/>
        <end position="345"/>
    </location>
</feature>
<organism evidence="10 11">
    <name type="scientific">Westerdykella ornata</name>
    <dbReference type="NCBI Taxonomy" id="318751"/>
    <lineage>
        <taxon>Eukaryota</taxon>
        <taxon>Fungi</taxon>
        <taxon>Dikarya</taxon>
        <taxon>Ascomycota</taxon>
        <taxon>Pezizomycotina</taxon>
        <taxon>Dothideomycetes</taxon>
        <taxon>Pleosporomycetidae</taxon>
        <taxon>Pleosporales</taxon>
        <taxon>Sporormiaceae</taxon>
        <taxon>Westerdykella</taxon>
    </lineage>
</organism>
<dbReference type="EMBL" id="ML986495">
    <property type="protein sequence ID" value="KAF2276016.1"/>
    <property type="molecule type" value="Genomic_DNA"/>
</dbReference>
<dbReference type="Pfam" id="PF00172">
    <property type="entry name" value="Zn_clus"/>
    <property type="match status" value="1"/>
</dbReference>
<dbReference type="SUPFAM" id="SSF57701">
    <property type="entry name" value="Zn2/Cys6 DNA-binding domain"/>
    <property type="match status" value="1"/>
</dbReference>
<keyword evidence="4" id="KW-0805">Transcription regulation</keyword>
<feature type="region of interest" description="Disordered" evidence="8">
    <location>
        <begin position="491"/>
        <end position="664"/>
    </location>
</feature>
<feature type="compositionally biased region" description="Low complexity" evidence="8">
    <location>
        <begin position="618"/>
        <end position="636"/>
    </location>
</feature>
<keyword evidence="2" id="KW-0479">Metal-binding</keyword>
<feature type="compositionally biased region" description="Low complexity" evidence="8">
    <location>
        <begin position="395"/>
        <end position="405"/>
    </location>
</feature>
<dbReference type="InterPro" id="IPR036864">
    <property type="entry name" value="Zn2-C6_fun-type_DNA-bd_sf"/>
</dbReference>
<evidence type="ECO:0000256" key="1">
    <source>
        <dbReference type="ARBA" id="ARBA00004123"/>
    </source>
</evidence>
<feature type="compositionally biased region" description="Low complexity" evidence="8">
    <location>
        <begin position="519"/>
        <end position="546"/>
    </location>
</feature>
<reference evidence="10" key="1">
    <citation type="journal article" date="2020" name="Stud. Mycol.">
        <title>101 Dothideomycetes genomes: a test case for predicting lifestyles and emergence of pathogens.</title>
        <authorList>
            <person name="Haridas S."/>
            <person name="Albert R."/>
            <person name="Binder M."/>
            <person name="Bloem J."/>
            <person name="Labutti K."/>
            <person name="Salamov A."/>
            <person name="Andreopoulos B."/>
            <person name="Baker S."/>
            <person name="Barry K."/>
            <person name="Bills G."/>
            <person name="Bluhm B."/>
            <person name="Cannon C."/>
            <person name="Castanera R."/>
            <person name="Culley D."/>
            <person name="Daum C."/>
            <person name="Ezra D."/>
            <person name="Gonzalez J."/>
            <person name="Henrissat B."/>
            <person name="Kuo A."/>
            <person name="Liang C."/>
            <person name="Lipzen A."/>
            <person name="Lutzoni F."/>
            <person name="Magnuson J."/>
            <person name="Mondo S."/>
            <person name="Nolan M."/>
            <person name="Ohm R."/>
            <person name="Pangilinan J."/>
            <person name="Park H.-J."/>
            <person name="Ramirez L."/>
            <person name="Alfaro M."/>
            <person name="Sun H."/>
            <person name="Tritt A."/>
            <person name="Yoshinaga Y."/>
            <person name="Zwiers L.-H."/>
            <person name="Turgeon B."/>
            <person name="Goodwin S."/>
            <person name="Spatafora J."/>
            <person name="Crous P."/>
            <person name="Grigoriev I."/>
        </authorList>
    </citation>
    <scope>NUCLEOTIDE SEQUENCE</scope>
    <source>
        <strain evidence="10">CBS 379.55</strain>
    </source>
</reference>
<dbReference type="PANTHER" id="PTHR31313:SF78">
    <property type="entry name" value="TRANSCRIPTION FACTOR DOMAIN-CONTAINING PROTEIN"/>
    <property type="match status" value="1"/>
</dbReference>
<evidence type="ECO:0000256" key="3">
    <source>
        <dbReference type="ARBA" id="ARBA00022833"/>
    </source>
</evidence>
<evidence type="ECO:0000256" key="8">
    <source>
        <dbReference type="SAM" id="MobiDB-lite"/>
    </source>
</evidence>
<dbReference type="GO" id="GO:0003677">
    <property type="term" value="F:DNA binding"/>
    <property type="evidence" value="ECO:0007669"/>
    <property type="project" value="UniProtKB-KW"/>
</dbReference>
<keyword evidence="11" id="KW-1185">Reference proteome</keyword>
<keyword evidence="3" id="KW-0862">Zinc</keyword>
<accession>A0A6A6JJZ2</accession>
<dbReference type="RefSeq" id="XP_033653555.1">
    <property type="nucleotide sequence ID" value="XM_033798498.1"/>
</dbReference>
<dbReference type="PROSITE" id="PS50048">
    <property type="entry name" value="ZN2_CY6_FUNGAL_2"/>
    <property type="match status" value="1"/>
</dbReference>
<gene>
    <name evidence="10" type="ORF">EI97DRAFT_433946</name>
</gene>
<dbReference type="InterPro" id="IPR001138">
    <property type="entry name" value="Zn2Cys6_DnaBD"/>
</dbReference>
<dbReference type="GeneID" id="54551673"/>
<dbReference type="PANTHER" id="PTHR31313">
    <property type="entry name" value="TY1 ENHANCER ACTIVATOR"/>
    <property type="match status" value="1"/>
</dbReference>
<feature type="compositionally biased region" description="Low complexity" evidence="8">
    <location>
        <begin position="98"/>
        <end position="120"/>
    </location>
</feature>
<feature type="region of interest" description="Disordered" evidence="8">
    <location>
        <begin position="376"/>
        <end position="413"/>
    </location>
</feature>